<evidence type="ECO:0000256" key="17">
    <source>
        <dbReference type="ARBA" id="ARBA00048744"/>
    </source>
</evidence>
<dbReference type="Pfam" id="PF04196">
    <property type="entry name" value="Bunya_RdRp"/>
    <property type="match status" value="1"/>
</dbReference>
<dbReference type="RefSeq" id="YP_009666996.1">
    <property type="nucleotide sequence ID" value="NC_043651.1"/>
</dbReference>
<evidence type="ECO:0000256" key="9">
    <source>
        <dbReference type="ARBA" id="ARBA00022741"/>
    </source>
</evidence>
<dbReference type="GO" id="GO:0016787">
    <property type="term" value="F:hydrolase activity"/>
    <property type="evidence" value="ECO:0007669"/>
    <property type="project" value="UniProtKB-KW"/>
</dbReference>
<evidence type="ECO:0000256" key="4">
    <source>
        <dbReference type="ARBA" id="ARBA00012494"/>
    </source>
</evidence>
<keyword evidence="6 19" id="KW-0696">RNA-directed RNA polymerase</keyword>
<evidence type="ECO:0000256" key="6">
    <source>
        <dbReference type="ARBA" id="ARBA00022484"/>
    </source>
</evidence>
<reference evidence="20" key="2">
    <citation type="submission" date="2018-05" db="EMBL/GenBank/DDBJ databases">
        <authorList>
            <person name="Lanie J.A."/>
            <person name="Ng W.-L."/>
            <person name="Kazmierczak K.M."/>
            <person name="Andrzejewski T.M."/>
            <person name="Davidsen T.M."/>
            <person name="Wayne K.J."/>
            <person name="Tettelin H."/>
            <person name="Glass J.I."/>
            <person name="Rusch D."/>
            <person name="Podicherti R."/>
            <person name="Tsui H.-C.T."/>
            <person name="Winkler M.E."/>
        </authorList>
    </citation>
    <scope>NUCLEOTIDE SEQUENCE</scope>
    <source>
        <strain evidence="20">DakArB 2198</strain>
    </source>
</reference>
<comment type="similarity">
    <text evidence="16">Belongs to the Bunyavirales RNA polymerase family.</text>
</comment>
<dbReference type="EC" id="2.7.7.48" evidence="4"/>
<keyword evidence="9" id="KW-0547">Nucleotide-binding</keyword>
<evidence type="ECO:0000256" key="7">
    <source>
        <dbReference type="ARBA" id="ARBA00022679"/>
    </source>
</evidence>
<evidence type="ECO:0000313" key="20">
    <source>
        <dbReference type="EMBL" id="AXZ96246.1"/>
    </source>
</evidence>
<evidence type="ECO:0000313" key="19">
    <source>
        <dbReference type="EMBL" id="AXP31998.1"/>
    </source>
</evidence>
<dbReference type="InterPro" id="IPR029124">
    <property type="entry name" value="L_protein_N"/>
</dbReference>
<evidence type="ECO:0000256" key="16">
    <source>
        <dbReference type="ARBA" id="ARBA00034123"/>
    </source>
</evidence>
<dbReference type="KEGG" id="vg:41324446"/>
<dbReference type="InterPro" id="IPR048547">
    <property type="entry name" value="L_thumb_ring_bunyavir"/>
</dbReference>
<dbReference type="Gene3D" id="3.40.91.60">
    <property type="match status" value="1"/>
</dbReference>
<evidence type="ECO:0000256" key="8">
    <source>
        <dbReference type="ARBA" id="ARBA00022695"/>
    </source>
</evidence>
<dbReference type="GeneID" id="41324446"/>
<evidence type="ECO:0000256" key="10">
    <source>
        <dbReference type="ARBA" id="ARBA00022801"/>
    </source>
</evidence>
<comment type="catalytic activity">
    <reaction evidence="17">
        <text>RNA(n) + a ribonucleoside 5'-triphosphate = RNA(n+1) + diphosphate</text>
        <dbReference type="Rhea" id="RHEA:21248"/>
        <dbReference type="Rhea" id="RHEA-COMP:14527"/>
        <dbReference type="Rhea" id="RHEA-COMP:17342"/>
        <dbReference type="ChEBI" id="CHEBI:33019"/>
        <dbReference type="ChEBI" id="CHEBI:61557"/>
        <dbReference type="ChEBI" id="CHEBI:140395"/>
        <dbReference type="EC" id="2.7.7.48"/>
    </reaction>
</comment>
<evidence type="ECO:0000256" key="14">
    <source>
        <dbReference type="ARBA" id="ARBA00030436"/>
    </source>
</evidence>
<feature type="domain" description="RdRp catalytic" evidence="18">
    <location>
        <begin position="1016"/>
        <end position="1207"/>
    </location>
</feature>
<dbReference type="InterPro" id="IPR048006">
    <property type="entry name" value="CapSnatch_bunyavir"/>
</dbReference>
<evidence type="ECO:0000256" key="5">
    <source>
        <dbReference type="ARBA" id="ARBA00018602"/>
    </source>
</evidence>
<organism evidence="19">
    <name type="scientific">Birao virus</name>
    <dbReference type="NCBI Taxonomy" id="273358"/>
    <lineage>
        <taxon>Viruses</taxon>
        <taxon>Riboviria</taxon>
        <taxon>Orthornavirae</taxon>
        <taxon>Negarnaviricota</taxon>
        <taxon>Polyploviricotina</taxon>
        <taxon>Bunyaviricetes</taxon>
        <taxon>Elliovirales</taxon>
        <taxon>Peribunyaviridae</taxon>
        <taxon>Orthobunyavirus</taxon>
        <taxon>Orthobunyavirus biraoense</taxon>
    </lineage>
</organism>
<reference evidence="19" key="3">
    <citation type="submission" date="2018-06" db="EMBL/GenBank/DDBJ databases">
        <title>Genomic Characterization of Bunyamwera and Simbu Serogroup Bunyaviruses.</title>
        <authorList>
            <person name="Layton M."/>
            <person name="Bergren N."/>
            <person name="Lee J."/>
            <person name="Russell B."/>
            <person name="Stenglein M."/>
            <person name="Kading R."/>
        </authorList>
    </citation>
    <scope>NUCLEOTIDE SEQUENCE</scope>
    <source>
        <strain evidence="19">DakArB 2198</strain>
    </source>
</reference>
<dbReference type="GO" id="GO:0003968">
    <property type="term" value="F:RNA-directed RNA polymerase activity"/>
    <property type="evidence" value="ECO:0007669"/>
    <property type="project" value="UniProtKB-KW"/>
</dbReference>
<reference evidence="21" key="1">
    <citation type="submission" date="2018-05" db="EMBL/GenBank/DDBJ databases">
        <authorList>
            <person name="Hughes H.R."/>
        </authorList>
    </citation>
    <scope>NUCLEOTIDE SEQUENCE [LARGE SCALE GENOMIC DNA]</scope>
</reference>
<evidence type="ECO:0000259" key="18">
    <source>
        <dbReference type="PROSITE" id="PS50525"/>
    </source>
</evidence>
<comment type="cofactor">
    <cofactor evidence="2">
        <name>Mg(2+)</name>
        <dbReference type="ChEBI" id="CHEBI:18420"/>
    </cofactor>
</comment>
<keyword evidence="7" id="KW-0808">Transferase</keyword>
<keyword evidence="21" id="KW-1185">Reference proteome</keyword>
<dbReference type="EMBL" id="MH370821">
    <property type="protein sequence ID" value="AXZ96246.1"/>
    <property type="molecule type" value="Viral_cRNA"/>
</dbReference>
<dbReference type="GO" id="GO:0039694">
    <property type="term" value="P:viral RNA genome replication"/>
    <property type="evidence" value="ECO:0007669"/>
    <property type="project" value="InterPro"/>
</dbReference>
<comment type="subcellular location">
    <subcellularLocation>
        <location evidence="3">Host cell</location>
    </subcellularLocation>
</comment>
<evidence type="ECO:0000256" key="3">
    <source>
        <dbReference type="ARBA" id="ARBA00004340"/>
    </source>
</evidence>
<keyword evidence="11" id="KW-0460">Magnesium</keyword>
<dbReference type="CDD" id="cd22349">
    <property type="entry name" value="PDDEXK_RNA_polymerase-like"/>
    <property type="match status" value="1"/>
</dbReference>
<evidence type="ECO:0000313" key="21">
    <source>
        <dbReference type="Proteomes" id="UP000297103"/>
    </source>
</evidence>
<dbReference type="Pfam" id="PF21561">
    <property type="entry name" value="L_thumb_ring_vir"/>
    <property type="match status" value="1"/>
</dbReference>
<keyword evidence="12" id="KW-0693">Viral RNA replication</keyword>
<sequence length="2237" mass="258029">MDESMYDQFSKRIQAARTATVAKDISSDILEARHDYFGRELCNALNIEFRNNVLLDEIILEIAPGINLLKYNIPNVTPDNFIWDGQFLIILDYKVSVGTDSTEVTYKKYTSLILPVMGEIGVETEIAIIRANPVTYQLSIIGEEFKNRYPTIPIQLDFSKFFELRKALLDKFAEDDEFLTMIAHGDFTLTAPWCTTETEELLDHEIFKDFMSSMPPKFIQLFDDALNFSAYSSERWNTLLYRAKAETEADYLDFVRTKARKIFTLDGNYMKPTQKEIDAGWELMSQRIHEERDVITDITKQKPSIHFIWTKNHNRKLTTSTAKLVFLSNCLQNLSEQSTWTDTLKAIGKSMDIDGNVSQYETLCADRKLIARSTGKKIDNKRLEAVKIGHAFVLWEQQFILANELFKGQERQKFLKNFLGIGKHKVFKDKTSTDLDLDKPKILDFNNTLVLMAARSMVNKNKTFLSKESGLLDKHPIMTSYAEEIGSASPDTLTALQKIGKSRYWQCIIDISTIMKNILSVSQYNRHNTFRVAMCANDSMFALVFPSSDIKTKRATVVFSVICIHDEKDEMMDAGALFTTLKCKGSGYLSISKAIRLDKERCQRIVSSPGLFVLSSILLYNNNSNINLNDVLNFTFYTSLSITKSMLSLTEPSRYMIMNSLAISSHVKDYIAEKFSPYTKTLFSVYMVNLIKRGCASANEQASKIQLRNIYLSDYDITQKGVNDERNLDSIWFKGKVSLKEYINQIYLPFYFNAKGLHEKHHVMIDLAKTVLEIEMNQRSENLGIWSNSEEKQHVNLPILIHSLAKSLILDTSRHNHLRNRVESRNNFRRSITTISTFTSSKSCIKIGNFEEIKAKSIAKERNNAKAFDKKYRLANPLFISEEDQDLETKHCNYDLLIKKIPNYRDYISVKVFDRLYELLKNGVLCDEPFIELAMSMMKTHRDFSFTFFNKGQKTAKDREIFVGEFEAKMCMYVVERISKERCKLNSDEMISEPGDSKLRILEKKAEEEIRYIVEKTKDSIAKGDPAKALKLEINADMSKWSAQDVFYKYFWLIALDPILYPLEKKRIIYFLCNYMNKVLILPDDLISNVMDQKRIYNNDIILECTNGLQYNYVNIKRNWLQGNFNYISSYVHSCAMLVYKDTFKECAKLLDGDCMINSMVHSDDNQTSIAVVQNKVQESVIIQYASELFESVCLTFGCQANMKKTYITHTCKEFVSLFNLHGEPLSIYGRFLLPSVGDCAYIGPYEDLASRLSAAQQSLKHGCPPSFAWLAISCSHWITYYTYNMLDDQINSPLHHLPFNNRKDIPVELNGYLNAPLYLIALVGLEAGNLWFLINILKKLVPLDKQKEVIQNQYLNLQNIRNLTESDIFKLKILRYLTLDTEMSIENNMGETSEMRSRSLLTPRKFTTIGSLTKLVSYNDFKESINNDTQKDILQYMLDNPELLVTKGETKEQYMNSVIFRYNSKKFKESLSIQNPAQLFIEQILFSHKPIIDYSSIFDKLSSLTEADIIEDLPEIIGRVTFPQAYQMINRDIGSLPLDLDDIKIIYRYCILNDPLMIMASNTALLCVKGTPQDRTGLCSNQMPEFRNMKLIHHSPALVLKAFSKKTVDLPGADPMELEKDLHHLHEFLENTMIKVKINNNIDNPPKHLVGNEILVYKLREVTKLYQVCYDYIKSTEHKVKVFILPMKSYTSLDFCTLIQGNTISDNKWYTMHYLKQIMSGSTKGSIVSTNTSEQIIANECFRVLCHFADSFVEEGSRLSFINEVLDNFLYKNISVNSLFNTLLASTSRLDFIPLLFRLKVLTQTDLNRFDALKTNERVSWNNWQVNRSLNSGLIDLTISGYLRSIRIVGEDNKLKIAELTIPNFYPNTVFHAGNKLLNSRHGLRLEYMEECILDDKYNYYITYQKKRAHMFTYQVSTVDHIFKRNQEGLASRGPRFNRMIPVCPVMLSVRDEMFRMSLDNVFSLNMTNFQMSRLYVSPDEVATIKKAHMSKMMFFEGPTIKAGIINLTSLMRTQELLTLNYDNICKSSIIPFCRILECKGEEEGELIFLSDEIMDLTIAEEIESMPIFTIKYQKRGTENMTYKNAILKLVTSGVEEITAVFDYAGSGFYSSKNLGIINTICSIINLLETNEWSTILLNAFHIAMLLEGMDREFHMFTLPAPFFTNAAAGLVDWSKLQKFIKSLPKVEKEPWGMMTDRFIEKTLFLIEREISKDVDFNDFLEELEFSSGKSLFTFF</sequence>
<proteinExistence type="inferred from homology"/>
<dbReference type="NCBIfam" id="TIGR04202">
    <property type="entry name" value="capSnatchArena"/>
    <property type="match status" value="1"/>
</dbReference>
<evidence type="ECO:0000256" key="13">
    <source>
        <dbReference type="ARBA" id="ARBA00030285"/>
    </source>
</evidence>
<name>A0A346JES3_9VIRU</name>
<accession>A0A346JES3</accession>
<dbReference type="PROSITE" id="PS50525">
    <property type="entry name" value="RDRP_SSRNA_NEG_SEG"/>
    <property type="match status" value="1"/>
</dbReference>
<dbReference type="GO" id="GO:0006351">
    <property type="term" value="P:DNA-templated transcription"/>
    <property type="evidence" value="ECO:0007669"/>
    <property type="project" value="InterPro"/>
</dbReference>
<dbReference type="Proteomes" id="UP000297103">
    <property type="component" value="Genome"/>
</dbReference>
<keyword evidence="10" id="KW-0378">Hydrolase</keyword>
<dbReference type="EMBL" id="MH484282">
    <property type="protein sequence ID" value="AXP31998.1"/>
    <property type="molecule type" value="Viral_cRNA"/>
</dbReference>
<dbReference type="InterPro" id="IPR007099">
    <property type="entry name" value="RNA-dir_pol_NSvirus"/>
</dbReference>
<evidence type="ECO:0000256" key="1">
    <source>
        <dbReference type="ARBA" id="ARBA00001936"/>
    </source>
</evidence>
<dbReference type="GO" id="GO:0000166">
    <property type="term" value="F:nucleotide binding"/>
    <property type="evidence" value="ECO:0007669"/>
    <property type="project" value="UniProtKB-KW"/>
</dbReference>
<dbReference type="Pfam" id="PF15518">
    <property type="entry name" value="L_protein_N"/>
    <property type="match status" value="1"/>
</dbReference>
<evidence type="ECO:0000256" key="15">
    <source>
        <dbReference type="ARBA" id="ARBA00031012"/>
    </source>
</evidence>
<protein>
    <recommendedName>
        <fullName evidence="5">RNA-directed RNA polymerase L</fullName>
        <ecNumber evidence="4">2.7.7.48</ecNumber>
    </recommendedName>
    <alternativeName>
        <fullName evidence="13">Large structural protein</fullName>
    </alternativeName>
    <alternativeName>
        <fullName evidence="15">Replicase</fullName>
    </alternativeName>
    <alternativeName>
        <fullName evidence="14">Transcriptase</fullName>
    </alternativeName>
</protein>
<evidence type="ECO:0000256" key="12">
    <source>
        <dbReference type="ARBA" id="ARBA00022953"/>
    </source>
</evidence>
<evidence type="ECO:0000256" key="2">
    <source>
        <dbReference type="ARBA" id="ARBA00001946"/>
    </source>
</evidence>
<comment type="cofactor">
    <cofactor evidence="1">
        <name>Mn(2+)</name>
        <dbReference type="ChEBI" id="CHEBI:29035"/>
    </cofactor>
</comment>
<dbReference type="GO" id="GO:0043657">
    <property type="term" value="C:host cell"/>
    <property type="evidence" value="ECO:0007669"/>
    <property type="project" value="UniProtKB-SubCell"/>
</dbReference>
<evidence type="ECO:0000256" key="11">
    <source>
        <dbReference type="ARBA" id="ARBA00022842"/>
    </source>
</evidence>
<keyword evidence="8" id="KW-0548">Nucleotidyltransferase</keyword>
<dbReference type="InterPro" id="IPR007322">
    <property type="entry name" value="RNA_pol_bunyavir"/>
</dbReference>